<organism evidence="1 2">
    <name type="scientific">Paenibacillus montaniterrae</name>
    <dbReference type="NCBI Taxonomy" id="429341"/>
    <lineage>
        <taxon>Bacteria</taxon>
        <taxon>Bacillati</taxon>
        <taxon>Bacillota</taxon>
        <taxon>Bacilli</taxon>
        <taxon>Bacillales</taxon>
        <taxon>Paenibacillaceae</taxon>
        <taxon>Paenibacillus</taxon>
    </lineage>
</organism>
<keyword evidence="2" id="KW-1185">Reference proteome</keyword>
<comment type="caution">
    <text evidence="1">The sequence shown here is derived from an EMBL/GenBank/DDBJ whole genome shotgun (WGS) entry which is preliminary data.</text>
</comment>
<gene>
    <name evidence="1" type="ORF">J40TS1_50150</name>
</gene>
<name>A0A920D1A1_9BACL</name>
<dbReference type="SUPFAM" id="SSF160904">
    <property type="entry name" value="Jann2411-like"/>
    <property type="match status" value="1"/>
</dbReference>
<dbReference type="AlphaFoldDB" id="A0A920D1A1"/>
<protein>
    <submittedName>
        <fullName evidence="1">Uncharacterized protein</fullName>
    </submittedName>
</protein>
<dbReference type="Proteomes" id="UP000683139">
    <property type="component" value="Unassembled WGS sequence"/>
</dbReference>
<evidence type="ECO:0000313" key="2">
    <source>
        <dbReference type="Proteomes" id="UP000683139"/>
    </source>
</evidence>
<evidence type="ECO:0000313" key="1">
    <source>
        <dbReference type="EMBL" id="GIP19373.1"/>
    </source>
</evidence>
<accession>A0A920D1A1</accession>
<reference evidence="1" key="1">
    <citation type="submission" date="2021-03" db="EMBL/GenBank/DDBJ databases">
        <title>Antimicrobial resistance genes in bacteria isolated from Japanese honey, and their potential for conferring macrolide and lincosamide resistance in the American foulbrood pathogen Paenibacillus larvae.</title>
        <authorList>
            <person name="Okamoto M."/>
            <person name="Kumagai M."/>
            <person name="Kanamori H."/>
            <person name="Takamatsu D."/>
        </authorList>
    </citation>
    <scope>NUCLEOTIDE SEQUENCE</scope>
    <source>
        <strain evidence="1">J40TS1</strain>
    </source>
</reference>
<dbReference type="RefSeq" id="WP_213520037.1">
    <property type="nucleotide sequence ID" value="NZ_BOSE01000014.1"/>
</dbReference>
<dbReference type="EMBL" id="BOSE01000014">
    <property type="protein sequence ID" value="GIP19373.1"/>
    <property type="molecule type" value="Genomic_DNA"/>
</dbReference>
<dbReference type="InterPro" id="IPR023286">
    <property type="entry name" value="ABATE_dom_sf"/>
</dbReference>
<sequence length="176" mass="20361">MCPTLSRENYFLTVINEISQHHVQKGSIEYELQALLLLVAESVRDKKGLNEATIAKINELFEQYQAVRLKVSIVPKLANLFGSDDSQGSSSEQILLHTEFVDSPDLLKRKYMEAIISLLEALERNAQLDLQTCIHCGHWFIPYQRAKVARFCSSNCRNRYHYAQRKKDKQKQQAYL</sequence>
<proteinExistence type="predicted"/>